<evidence type="ECO:0000313" key="2">
    <source>
        <dbReference type="Proteomes" id="UP000824533"/>
    </source>
</evidence>
<accession>A0ACC1D3H1</accession>
<keyword evidence="2" id="KW-1185">Reference proteome</keyword>
<gene>
    <name evidence="1" type="ORF">K1T71_006339</name>
</gene>
<organism evidence="1 2">
    <name type="scientific">Dendrolimus kikuchii</name>
    <dbReference type="NCBI Taxonomy" id="765133"/>
    <lineage>
        <taxon>Eukaryota</taxon>
        <taxon>Metazoa</taxon>
        <taxon>Ecdysozoa</taxon>
        <taxon>Arthropoda</taxon>
        <taxon>Hexapoda</taxon>
        <taxon>Insecta</taxon>
        <taxon>Pterygota</taxon>
        <taxon>Neoptera</taxon>
        <taxon>Endopterygota</taxon>
        <taxon>Lepidoptera</taxon>
        <taxon>Glossata</taxon>
        <taxon>Ditrysia</taxon>
        <taxon>Bombycoidea</taxon>
        <taxon>Lasiocampidae</taxon>
        <taxon>Dendrolimus</taxon>
    </lineage>
</organism>
<name>A0ACC1D3H1_9NEOP</name>
<sequence length="525" mass="59612">MCVYKVLLITLALLHNVVCINILASVSIPLGSHYMAFRALFRELAVRGHNVTVINNFPDKDLVPNLKYVDLEVTHVASTSTLDYYENVDPSYIDLINYYRHISAGPKRARVACEALFTNRNAKEHYASGSKYDVIFVEQFLSDCDLAYAAIMYDAPIIGITSHVILPWAYQRLGLPFDVAADSFYFSNAGPNPSLMQKVEVYIENLLFNTFVKWVNHRPIYEVFDKYVPNNRLNVDRVAKERMKMVFSYQHFSLTGARPLAPQLLEIAGVHIGTPKPVDQEIEKFLSDAHNGAIYFSFGSNLKMNTMSKRKLQAFFDVFTVLPYKVIWKIENVSLPAEFKDKIYVGKWFSQLDILCHPKVLAFISHGGMLSLSESTHCGKPLITIPFFGDQFSNAAMARSIGLGKTLYLSELNAENLKSAILELTSEVMQENAKRISKLWHDRPLSVMDSAIYWTEYVARHGKAPPSLPAKHNTWFDSTLVDVYSTIICLLLAVLFTLYLLGKLFIKILVTLFKSILCRIKLKNE</sequence>
<evidence type="ECO:0000313" key="1">
    <source>
        <dbReference type="EMBL" id="KAJ0178516.1"/>
    </source>
</evidence>
<dbReference type="Proteomes" id="UP000824533">
    <property type="component" value="Linkage Group LG10"/>
</dbReference>
<reference evidence="1 2" key="1">
    <citation type="journal article" date="2021" name="Front. Genet.">
        <title>Chromosome-Level Genome Assembly Reveals Significant Gene Expansion in the Toll and IMD Signaling Pathways of Dendrolimus kikuchii.</title>
        <authorList>
            <person name="Zhou J."/>
            <person name="Wu P."/>
            <person name="Xiong Z."/>
            <person name="Liu N."/>
            <person name="Zhao N."/>
            <person name="Ji M."/>
            <person name="Qiu Y."/>
            <person name="Yang B."/>
        </authorList>
    </citation>
    <scope>NUCLEOTIDE SEQUENCE [LARGE SCALE GENOMIC DNA]</scope>
    <source>
        <strain evidence="1">Ann1</strain>
    </source>
</reference>
<comment type="caution">
    <text evidence="1">The sequence shown here is derived from an EMBL/GenBank/DDBJ whole genome shotgun (WGS) entry which is preliminary data.</text>
</comment>
<protein>
    <submittedName>
        <fullName evidence="1">Uncharacterized protein</fullName>
    </submittedName>
</protein>
<proteinExistence type="predicted"/>
<dbReference type="EMBL" id="CM034396">
    <property type="protein sequence ID" value="KAJ0178516.1"/>
    <property type="molecule type" value="Genomic_DNA"/>
</dbReference>